<comment type="caution">
    <text evidence="2">The sequence shown here is derived from an EMBL/GenBank/DDBJ whole genome shotgun (WGS) entry which is preliminary data.</text>
</comment>
<dbReference type="InterPro" id="IPR005368">
    <property type="entry name" value="UPF0175"/>
</dbReference>
<sequence>MGLKLDIPDSVVQAIRLPEGRKPRELLIELAIALYSQEFLSFGKARELADMGKYEFGQLLGKRGIFRHYGPEELEDDLKYARS</sequence>
<protein>
    <submittedName>
        <fullName evidence="2">UPF0175 family protein</fullName>
    </submittedName>
</protein>
<evidence type="ECO:0000313" key="2">
    <source>
        <dbReference type="EMBL" id="MBC8359855.1"/>
    </source>
</evidence>
<dbReference type="InterPro" id="IPR052264">
    <property type="entry name" value="UPF0175_domain"/>
</dbReference>
<dbReference type="Proteomes" id="UP000603434">
    <property type="component" value="Unassembled WGS sequence"/>
</dbReference>
<accession>A0A8J6TG08</accession>
<gene>
    <name evidence="2" type="ORF">H8E23_00465</name>
</gene>
<dbReference type="Pfam" id="PF03683">
    <property type="entry name" value="UPF0175"/>
    <property type="match status" value="1"/>
</dbReference>
<evidence type="ECO:0000313" key="3">
    <source>
        <dbReference type="Proteomes" id="UP000603434"/>
    </source>
</evidence>
<proteinExistence type="inferred from homology"/>
<comment type="similarity">
    <text evidence="1">Belongs to the UPF0175 family.</text>
</comment>
<name>A0A8J6TG08_9BACT</name>
<dbReference type="PANTHER" id="PTHR37525:SF1">
    <property type="entry name" value="UPF0175 PROTEIN SSL1255"/>
    <property type="match status" value="1"/>
</dbReference>
<dbReference type="EMBL" id="JACNJH010000025">
    <property type="protein sequence ID" value="MBC8359855.1"/>
    <property type="molecule type" value="Genomic_DNA"/>
</dbReference>
<dbReference type="AlphaFoldDB" id="A0A8J6TG08"/>
<evidence type="ECO:0000256" key="1">
    <source>
        <dbReference type="ARBA" id="ARBA00005651"/>
    </source>
</evidence>
<organism evidence="2 3">
    <name type="scientific">Candidatus Desulfatibia profunda</name>
    <dbReference type="NCBI Taxonomy" id="2841695"/>
    <lineage>
        <taxon>Bacteria</taxon>
        <taxon>Pseudomonadati</taxon>
        <taxon>Thermodesulfobacteriota</taxon>
        <taxon>Desulfobacteria</taxon>
        <taxon>Desulfobacterales</taxon>
        <taxon>Desulfobacterales incertae sedis</taxon>
        <taxon>Candidatus Desulfatibia</taxon>
    </lineage>
</organism>
<dbReference type="PANTHER" id="PTHR37525">
    <property type="entry name" value="UPF0175 PROTEIN SSL1255"/>
    <property type="match status" value="1"/>
</dbReference>
<reference evidence="2 3" key="1">
    <citation type="submission" date="2020-08" db="EMBL/GenBank/DDBJ databases">
        <title>Bridging the membrane lipid divide: bacteria of the FCB group superphylum have the potential to synthesize archaeal ether lipids.</title>
        <authorList>
            <person name="Villanueva L."/>
            <person name="Von Meijenfeldt F.A.B."/>
            <person name="Westbye A.B."/>
            <person name="Yadav S."/>
            <person name="Hopmans E.C."/>
            <person name="Dutilh B.E."/>
            <person name="Sinninghe Damste J.S."/>
        </authorList>
    </citation>
    <scope>NUCLEOTIDE SEQUENCE [LARGE SCALE GENOMIC DNA]</scope>
    <source>
        <strain evidence="2">NIOZ-UU30</strain>
    </source>
</reference>